<keyword evidence="1" id="KW-0812">Transmembrane</keyword>
<accession>A0ABS1HAW2</accession>
<comment type="caution">
    <text evidence="2">The sequence shown here is derived from an EMBL/GenBank/DDBJ whole genome shotgun (WGS) entry which is preliminary data.</text>
</comment>
<dbReference type="EMBL" id="JAEOAH010000033">
    <property type="protein sequence ID" value="MBK3496547.1"/>
    <property type="molecule type" value="Genomic_DNA"/>
</dbReference>
<feature type="transmembrane region" description="Helical" evidence="1">
    <location>
        <begin position="49"/>
        <end position="70"/>
    </location>
</feature>
<reference evidence="2 3" key="1">
    <citation type="submission" date="2020-12" db="EMBL/GenBank/DDBJ databases">
        <title>YIM B01967 draft genome.</title>
        <authorList>
            <person name="Yan X."/>
        </authorList>
    </citation>
    <scope>NUCLEOTIDE SEQUENCE [LARGE SCALE GENOMIC DNA]</scope>
    <source>
        <strain evidence="2 3">YIM B01967</strain>
    </source>
</reference>
<sequence>MKKILVSSIFFLISAIIFSVKYISVSILLAKSDNLDSELIRATFKILPLELTAIYSISFFVGIVFFILGIKEYRRG</sequence>
<keyword evidence="1" id="KW-0472">Membrane</keyword>
<evidence type="ECO:0000256" key="1">
    <source>
        <dbReference type="SAM" id="Phobius"/>
    </source>
</evidence>
<dbReference type="Proteomes" id="UP000618943">
    <property type="component" value="Unassembled WGS sequence"/>
</dbReference>
<name>A0ABS1HAW2_9BACL</name>
<organism evidence="2 3">
    <name type="scientific">Viridibacillus soli</name>
    <dbReference type="NCBI Taxonomy" id="2798301"/>
    <lineage>
        <taxon>Bacteria</taxon>
        <taxon>Bacillati</taxon>
        <taxon>Bacillota</taxon>
        <taxon>Bacilli</taxon>
        <taxon>Bacillales</taxon>
        <taxon>Caryophanaceae</taxon>
        <taxon>Viridibacillus</taxon>
    </lineage>
</organism>
<evidence type="ECO:0000313" key="3">
    <source>
        <dbReference type="Proteomes" id="UP000618943"/>
    </source>
</evidence>
<keyword evidence="3" id="KW-1185">Reference proteome</keyword>
<evidence type="ECO:0000313" key="2">
    <source>
        <dbReference type="EMBL" id="MBK3496547.1"/>
    </source>
</evidence>
<feature type="transmembrane region" description="Helical" evidence="1">
    <location>
        <begin position="9"/>
        <end position="29"/>
    </location>
</feature>
<protein>
    <submittedName>
        <fullName evidence="2">Uncharacterized protein</fullName>
    </submittedName>
</protein>
<dbReference type="RefSeq" id="WP_200750002.1">
    <property type="nucleotide sequence ID" value="NZ_JAEOAH010000033.1"/>
</dbReference>
<keyword evidence="1" id="KW-1133">Transmembrane helix</keyword>
<gene>
    <name evidence="2" type="ORF">JFL43_17130</name>
</gene>
<proteinExistence type="predicted"/>